<feature type="transmembrane region" description="Helical" evidence="2">
    <location>
        <begin position="48"/>
        <end position="72"/>
    </location>
</feature>
<keyword evidence="2" id="KW-0812">Transmembrane</keyword>
<evidence type="ECO:0000313" key="4">
    <source>
        <dbReference type="Proteomes" id="UP000199555"/>
    </source>
</evidence>
<organism evidence="3 4">
    <name type="scientific">Paracoccus chinensis</name>
    <dbReference type="NCBI Taxonomy" id="525640"/>
    <lineage>
        <taxon>Bacteria</taxon>
        <taxon>Pseudomonadati</taxon>
        <taxon>Pseudomonadota</taxon>
        <taxon>Alphaproteobacteria</taxon>
        <taxon>Rhodobacterales</taxon>
        <taxon>Paracoccaceae</taxon>
        <taxon>Paracoccus</taxon>
    </lineage>
</organism>
<dbReference type="Proteomes" id="UP000199555">
    <property type="component" value="Unassembled WGS sequence"/>
</dbReference>
<evidence type="ECO:0000256" key="2">
    <source>
        <dbReference type="SAM" id="Phobius"/>
    </source>
</evidence>
<dbReference type="STRING" id="525640.SAMN04487971_109120"/>
<feature type="compositionally biased region" description="Basic and acidic residues" evidence="1">
    <location>
        <begin position="1"/>
        <end position="12"/>
    </location>
</feature>
<protein>
    <submittedName>
        <fullName evidence="3">Uncharacterized protein</fullName>
    </submittedName>
</protein>
<keyword evidence="2" id="KW-1133">Transmembrane helix</keyword>
<reference evidence="4" key="1">
    <citation type="submission" date="2016-10" db="EMBL/GenBank/DDBJ databases">
        <authorList>
            <person name="Varghese N."/>
            <person name="Submissions S."/>
        </authorList>
    </citation>
    <scope>NUCLEOTIDE SEQUENCE [LARGE SCALE GENOMIC DNA]</scope>
    <source>
        <strain evidence="4">CGMCC 1.7655</strain>
    </source>
</reference>
<proteinExistence type="predicted"/>
<dbReference type="AlphaFoldDB" id="A0A1G9JH43"/>
<keyword evidence="2" id="KW-0472">Membrane</keyword>
<dbReference type="RefSeq" id="WP_090755988.1">
    <property type="nucleotide sequence ID" value="NZ_FNGE01000009.1"/>
</dbReference>
<feature type="region of interest" description="Disordered" evidence="1">
    <location>
        <begin position="1"/>
        <end position="23"/>
    </location>
</feature>
<keyword evidence="4" id="KW-1185">Reference proteome</keyword>
<evidence type="ECO:0000256" key="1">
    <source>
        <dbReference type="SAM" id="MobiDB-lite"/>
    </source>
</evidence>
<dbReference type="EMBL" id="FNGE01000009">
    <property type="protein sequence ID" value="SDL36444.1"/>
    <property type="molecule type" value="Genomic_DNA"/>
</dbReference>
<gene>
    <name evidence="3" type="ORF">SAMN04487971_109120</name>
</gene>
<name>A0A1G9JH43_9RHOB</name>
<evidence type="ECO:0000313" key="3">
    <source>
        <dbReference type="EMBL" id="SDL36444.1"/>
    </source>
</evidence>
<accession>A0A1G9JH43</accession>
<sequence length="74" mass="8162">MTYRHDHPRQPDDPGIPVHAVGDNEARDDFDRHALRRPIYGMHDDDDAYVVIAYVLGAIVGLAIVVAAALAWGL</sequence>